<keyword evidence="9" id="KW-1185">Reference proteome</keyword>
<reference evidence="7 8" key="1">
    <citation type="journal article" date="2016" name="Int. J. Mol. Sci.">
        <title>Comparative genomics of the extreme acidophile Acidithiobacillus thiooxidans reveals intraspecific divergence and niche adaptation.</title>
        <authorList>
            <person name="Zhang X."/>
            <person name="Feng X."/>
            <person name="Tao J."/>
            <person name="Ma L."/>
            <person name="Xiao Y."/>
            <person name="Liang Y."/>
            <person name="Liu X."/>
            <person name="Yin H."/>
        </authorList>
    </citation>
    <scope>NUCLEOTIDE SEQUENCE [LARGE SCALE GENOMIC DNA]</scope>
    <source>
        <strain evidence="7 8">A02</strain>
        <strain evidence="6">DXS-W</strain>
    </source>
</reference>
<dbReference type="InterPro" id="IPR051598">
    <property type="entry name" value="TSUP/Inactive_protease-like"/>
</dbReference>
<sequence>MELFLPIAHMDVNIWLIVSFGLAVGFLSGLTGVGGGILITPLLIFIGVPPLVAVGTGAAQIVGGSAIGSYAHWRMGNVDMRMAFVLLAGSWTGGLIGVHIARILEAGGHFGLVVTFLYVILLGVIGTSMLIESLLALRGRHGHASQKNRTKNQSILQRLPGQMDFPVSGLRLSFLTPVLLGFGVGLLTALMGVGGGFVMVPIMLYVLKMPTKVVVGTSLFQLLFTTAEVGILQAGMNHAVDPYLALALVLGSIFGTQFGARAGAHMKGEQLRLVLALVVVGVAIKMGLGLFIAPEHIFSMARVV</sequence>
<evidence type="ECO:0000256" key="3">
    <source>
        <dbReference type="ARBA" id="ARBA00022989"/>
    </source>
</evidence>
<dbReference type="EMBL" id="LWRY01000269">
    <property type="protein sequence ID" value="OCX68380.1"/>
    <property type="molecule type" value="Genomic_DNA"/>
</dbReference>
<keyword evidence="5" id="KW-1003">Cell membrane</keyword>
<organism evidence="7 8">
    <name type="scientific">Acidithiobacillus thiooxidans</name>
    <name type="common">Thiobacillus thiooxidans</name>
    <dbReference type="NCBI Taxonomy" id="930"/>
    <lineage>
        <taxon>Bacteria</taxon>
        <taxon>Pseudomonadati</taxon>
        <taxon>Pseudomonadota</taxon>
        <taxon>Acidithiobacillia</taxon>
        <taxon>Acidithiobacillales</taxon>
        <taxon>Acidithiobacillaceae</taxon>
        <taxon>Acidithiobacillus</taxon>
    </lineage>
</organism>
<evidence type="ECO:0000313" key="7">
    <source>
        <dbReference type="EMBL" id="OCX76890.1"/>
    </source>
</evidence>
<dbReference type="eggNOG" id="COG0730">
    <property type="taxonomic scope" value="Bacteria"/>
</dbReference>
<evidence type="ECO:0000256" key="5">
    <source>
        <dbReference type="RuleBase" id="RU363041"/>
    </source>
</evidence>
<keyword evidence="4 5" id="KW-0472">Membrane</keyword>
<dbReference type="EMBL" id="LWSA01000015">
    <property type="protein sequence ID" value="OCX76890.1"/>
    <property type="molecule type" value="Genomic_DNA"/>
</dbReference>
<protein>
    <recommendedName>
        <fullName evidence="5">Probable membrane transporter protein</fullName>
    </recommendedName>
</protein>
<accession>A0A1C2IK34</accession>
<gene>
    <name evidence="6" type="ORF">A6M23_18310</name>
    <name evidence="7" type="ORF">A6P07_01390</name>
</gene>
<dbReference type="PANTHER" id="PTHR43701">
    <property type="entry name" value="MEMBRANE TRANSPORTER PROTEIN MJ0441-RELATED"/>
    <property type="match status" value="1"/>
</dbReference>
<dbReference type="PANTHER" id="PTHR43701:SF12">
    <property type="entry name" value="MEMBRANE TRANSPORTER PROTEIN YTNM-RELATED"/>
    <property type="match status" value="1"/>
</dbReference>
<feature type="transmembrane region" description="Helical" evidence="5">
    <location>
        <begin position="178"/>
        <end position="207"/>
    </location>
</feature>
<keyword evidence="2 5" id="KW-0812">Transmembrane</keyword>
<dbReference type="InterPro" id="IPR002781">
    <property type="entry name" value="TM_pro_TauE-like"/>
</dbReference>
<comment type="caution">
    <text evidence="7">The sequence shown here is derived from an EMBL/GenBank/DDBJ whole genome shotgun (WGS) entry which is preliminary data.</text>
</comment>
<comment type="subcellular location">
    <subcellularLocation>
        <location evidence="5">Cell membrane</location>
        <topology evidence="5">Multi-pass membrane protein</topology>
    </subcellularLocation>
    <subcellularLocation>
        <location evidence="1">Membrane</location>
        <topology evidence="1">Multi-pass membrane protein</topology>
    </subcellularLocation>
</comment>
<dbReference type="STRING" id="930.GCA_002079865_02294"/>
<feature type="transmembrane region" description="Helical" evidence="5">
    <location>
        <begin position="213"/>
        <end position="231"/>
    </location>
</feature>
<proteinExistence type="inferred from homology"/>
<name>A0A1C2IK34_ACITH</name>
<comment type="similarity">
    <text evidence="5">Belongs to the 4-toluene sulfonate uptake permease (TSUP) (TC 2.A.102) family.</text>
</comment>
<feature type="transmembrane region" description="Helical" evidence="5">
    <location>
        <begin position="110"/>
        <end position="131"/>
    </location>
</feature>
<dbReference type="RefSeq" id="WP_024894937.1">
    <property type="nucleotide sequence ID" value="NZ_JAAOMO010000198.1"/>
</dbReference>
<dbReference type="GO" id="GO:0005886">
    <property type="term" value="C:plasma membrane"/>
    <property type="evidence" value="ECO:0007669"/>
    <property type="project" value="UniProtKB-SubCell"/>
</dbReference>
<keyword evidence="3 5" id="KW-1133">Transmembrane helix</keyword>
<dbReference type="AlphaFoldDB" id="A0A1C2IK34"/>
<evidence type="ECO:0000313" key="9">
    <source>
        <dbReference type="Proteomes" id="UP000095008"/>
    </source>
</evidence>
<feature type="transmembrane region" description="Helical" evidence="5">
    <location>
        <begin position="12"/>
        <end position="45"/>
    </location>
</feature>
<feature type="transmembrane region" description="Helical" evidence="5">
    <location>
        <begin position="272"/>
        <end position="293"/>
    </location>
</feature>
<dbReference type="OrthoDB" id="457670at2"/>
<evidence type="ECO:0000313" key="8">
    <source>
        <dbReference type="Proteomes" id="UP000094893"/>
    </source>
</evidence>
<feature type="transmembrane region" description="Helical" evidence="5">
    <location>
        <begin position="51"/>
        <end position="71"/>
    </location>
</feature>
<evidence type="ECO:0000313" key="6">
    <source>
        <dbReference type="EMBL" id="OCX68380.1"/>
    </source>
</evidence>
<evidence type="ECO:0000256" key="4">
    <source>
        <dbReference type="ARBA" id="ARBA00023136"/>
    </source>
</evidence>
<dbReference type="Proteomes" id="UP000094893">
    <property type="component" value="Unassembled WGS sequence"/>
</dbReference>
<evidence type="ECO:0000256" key="2">
    <source>
        <dbReference type="ARBA" id="ARBA00022692"/>
    </source>
</evidence>
<dbReference type="Proteomes" id="UP000095008">
    <property type="component" value="Unassembled WGS sequence"/>
</dbReference>
<evidence type="ECO:0000256" key="1">
    <source>
        <dbReference type="ARBA" id="ARBA00004141"/>
    </source>
</evidence>
<feature type="transmembrane region" description="Helical" evidence="5">
    <location>
        <begin position="243"/>
        <end position="260"/>
    </location>
</feature>
<dbReference type="Pfam" id="PF01925">
    <property type="entry name" value="TauE"/>
    <property type="match status" value="1"/>
</dbReference>
<feature type="transmembrane region" description="Helical" evidence="5">
    <location>
        <begin position="83"/>
        <end position="104"/>
    </location>
</feature>